<dbReference type="Proteomes" id="UP000503003">
    <property type="component" value="Chromosome 2"/>
</dbReference>
<evidence type="ECO:0000313" key="3">
    <source>
        <dbReference type="Proteomes" id="UP000503003"/>
    </source>
</evidence>
<accession>A0A6G7CMI2</accession>
<reference evidence="2 3" key="1">
    <citation type="submission" date="2020-02" db="EMBL/GenBank/DDBJ databases">
        <title>A complete genome of a marine bacterium Vibrio sp. ZWAL4003 isolated from the mangrove sediment with the ability to degrade polysaccharides.</title>
        <authorList>
            <person name="Wu J."/>
            <person name="Qu W."/>
            <person name="Zeng R."/>
        </authorList>
    </citation>
    <scope>NUCLEOTIDE SEQUENCE [LARGE SCALE GENOMIC DNA]</scope>
    <source>
        <strain evidence="2 3">ZWAL4003</strain>
    </source>
</reference>
<feature type="domain" description="Flagellar motor switch protein FliN-like C-terminal" evidence="1">
    <location>
        <begin position="201"/>
        <end position="262"/>
    </location>
</feature>
<organism evidence="2 3">
    <name type="scientific">Vibrio ziniensis</name>
    <dbReference type="NCBI Taxonomy" id="2711221"/>
    <lineage>
        <taxon>Bacteria</taxon>
        <taxon>Pseudomonadati</taxon>
        <taxon>Pseudomonadota</taxon>
        <taxon>Gammaproteobacteria</taxon>
        <taxon>Vibrionales</taxon>
        <taxon>Vibrionaceae</taxon>
        <taxon>Vibrio</taxon>
    </lineage>
</organism>
<dbReference type="AlphaFoldDB" id="A0A6G7CMI2"/>
<name>A0A6G7CMI2_9VIBR</name>
<sequence>MSKKNHNINSEVKTLNVELLGKPIHIIRDRLEKIINDSSNGLISELQNWLNSQFIDINTKSLEIFELQATSFNMRAVSQYSHEASGSLFIHFDEKTLIKFSDRFYGTDIVRKHSVITSSDKRLQDRVGKLICQWIAPKEMWQAKDEDISCGIGLKAELNVSIGTEHCGELTLIFDNQLVQTLIAQLDLQPNEDLKPQFQRSLKNTPVKLNVLLSKKSMPLSDVLSLSPQDILPIELLSTAPVSIGNAPLFTGRVAEQDGQLVLILN</sequence>
<dbReference type="RefSeq" id="WP_165312878.1">
    <property type="nucleotide sequence ID" value="NZ_CP049332.1"/>
</dbReference>
<dbReference type="EMBL" id="CP049332">
    <property type="protein sequence ID" value="QIH43341.1"/>
    <property type="molecule type" value="Genomic_DNA"/>
</dbReference>
<dbReference type="SUPFAM" id="SSF101801">
    <property type="entry name" value="Surface presentation of antigens (SPOA)"/>
    <property type="match status" value="1"/>
</dbReference>
<keyword evidence="2" id="KW-0969">Cilium</keyword>
<dbReference type="InterPro" id="IPR036429">
    <property type="entry name" value="SpoA-like_sf"/>
</dbReference>
<protein>
    <submittedName>
        <fullName evidence="2">Flagellar motor switch protein FliM</fullName>
    </submittedName>
</protein>
<dbReference type="InterPro" id="IPR001543">
    <property type="entry name" value="FliN-like_C"/>
</dbReference>
<dbReference type="Gene3D" id="2.30.330.10">
    <property type="entry name" value="SpoA-like"/>
    <property type="match status" value="1"/>
</dbReference>
<evidence type="ECO:0000259" key="1">
    <source>
        <dbReference type="Pfam" id="PF01052"/>
    </source>
</evidence>
<evidence type="ECO:0000313" key="2">
    <source>
        <dbReference type="EMBL" id="QIH43341.1"/>
    </source>
</evidence>
<keyword evidence="2" id="KW-0282">Flagellum</keyword>
<dbReference type="Pfam" id="PF01052">
    <property type="entry name" value="FliMN_C"/>
    <property type="match status" value="1"/>
</dbReference>
<keyword evidence="2" id="KW-0966">Cell projection</keyword>
<proteinExistence type="predicted"/>
<gene>
    <name evidence="2" type="ORF">G5S32_15170</name>
</gene>
<dbReference type="KEGG" id="vzi:G5S32_15170"/>
<keyword evidence="3" id="KW-1185">Reference proteome</keyword>